<comment type="caution">
    <text evidence="2">The sequence shown here is derived from an EMBL/GenBank/DDBJ whole genome shotgun (WGS) entry which is preliminary data.</text>
</comment>
<feature type="transmembrane region" description="Helical" evidence="1">
    <location>
        <begin position="97"/>
        <end position="119"/>
    </location>
</feature>
<evidence type="ECO:0000256" key="1">
    <source>
        <dbReference type="SAM" id="Phobius"/>
    </source>
</evidence>
<dbReference type="Proteomes" id="UP001139353">
    <property type="component" value="Unassembled WGS sequence"/>
</dbReference>
<organism evidence="2 3">
    <name type="scientific">Scleromatobacter humisilvae</name>
    <dbReference type="NCBI Taxonomy" id="2897159"/>
    <lineage>
        <taxon>Bacteria</taxon>
        <taxon>Pseudomonadati</taxon>
        <taxon>Pseudomonadota</taxon>
        <taxon>Betaproteobacteria</taxon>
        <taxon>Burkholderiales</taxon>
        <taxon>Sphaerotilaceae</taxon>
        <taxon>Scleromatobacter</taxon>
    </lineage>
</organism>
<name>A0A9X2C2D6_9BURK</name>
<sequence length="129" mass="12644">MIALAGGLLAALGILAGALLAAAPFGLVAAEPGLSLWILFPLLTIAGWFLLVVSDLDPLRGTATRFVATPLLALALLAAVGLVLAGAGLVAVHGVAATMSLCYVLVVGGVLGATGTAAYSRKAGPPPTF</sequence>
<keyword evidence="1" id="KW-1133">Transmembrane helix</keyword>
<dbReference type="RefSeq" id="WP_275684652.1">
    <property type="nucleotide sequence ID" value="NZ_JAJLJH010000009.1"/>
</dbReference>
<dbReference type="EMBL" id="JAJLJH010000009">
    <property type="protein sequence ID" value="MCK9688606.1"/>
    <property type="molecule type" value="Genomic_DNA"/>
</dbReference>
<accession>A0A9X2C2D6</accession>
<reference evidence="2" key="1">
    <citation type="submission" date="2021-11" db="EMBL/GenBank/DDBJ databases">
        <title>BS-T2-15 a new species belonging to the Comamonadaceae family isolated from the soil of a French oak forest.</title>
        <authorList>
            <person name="Mieszkin S."/>
            <person name="Alain K."/>
        </authorList>
    </citation>
    <scope>NUCLEOTIDE SEQUENCE</scope>
    <source>
        <strain evidence="2">BS-T2-15</strain>
    </source>
</reference>
<feature type="transmembrane region" description="Helical" evidence="1">
    <location>
        <begin position="36"/>
        <end position="54"/>
    </location>
</feature>
<gene>
    <name evidence="2" type="ORF">LPC04_23090</name>
</gene>
<evidence type="ECO:0000313" key="2">
    <source>
        <dbReference type="EMBL" id="MCK9688606.1"/>
    </source>
</evidence>
<feature type="transmembrane region" description="Helical" evidence="1">
    <location>
        <begin position="66"/>
        <end position="91"/>
    </location>
</feature>
<protein>
    <submittedName>
        <fullName evidence="2">Uncharacterized protein</fullName>
    </submittedName>
</protein>
<keyword evidence="3" id="KW-1185">Reference proteome</keyword>
<proteinExistence type="predicted"/>
<keyword evidence="1" id="KW-0472">Membrane</keyword>
<evidence type="ECO:0000313" key="3">
    <source>
        <dbReference type="Proteomes" id="UP001139353"/>
    </source>
</evidence>
<dbReference type="AlphaFoldDB" id="A0A9X2C2D6"/>
<keyword evidence="1" id="KW-0812">Transmembrane</keyword>